<dbReference type="InterPro" id="IPR036621">
    <property type="entry name" value="Anticodon-bd_dom_sf"/>
</dbReference>
<keyword evidence="3 8" id="KW-0547">Nucleotide-binding</keyword>
<dbReference type="RefSeq" id="WP_044569556.1">
    <property type="nucleotide sequence ID" value="NZ_BAABDR010000068.1"/>
</dbReference>
<keyword evidence="6 8" id="KW-0030">Aminoacyl-tRNA synthetase</keyword>
<dbReference type="Proteomes" id="UP000756710">
    <property type="component" value="Unassembled WGS sequence"/>
</dbReference>
<dbReference type="PANTHER" id="PTHR43382">
    <property type="entry name" value="PROLYL-TRNA SYNTHETASE"/>
    <property type="match status" value="1"/>
</dbReference>
<dbReference type="InterPro" id="IPR004154">
    <property type="entry name" value="Anticodon-bd"/>
</dbReference>
<comment type="subcellular location">
    <subcellularLocation>
        <location evidence="8">Cytoplasm</location>
    </subcellularLocation>
</comment>
<comment type="similarity">
    <text evidence="8">Belongs to the class-II aminoacyl-tRNA synthetase family. ProS type 3 subfamily.</text>
</comment>
<dbReference type="PANTHER" id="PTHR43382:SF3">
    <property type="entry name" value="PROLINE--TRNA LIGASE, CHLOROPLASTIC_MITOCHONDRIAL"/>
    <property type="match status" value="1"/>
</dbReference>
<dbReference type="CDD" id="cd00778">
    <property type="entry name" value="ProRS_core_arch_euk"/>
    <property type="match status" value="1"/>
</dbReference>
<sequence length="471" mass="52297">MAKAPVLTPQAEDFPRWYQDVINKAELADNGPVRGTMVIRPYGYGLWERMQQDMDARIKAVGVQNAYFPLFIPQSYLAKEADHVEGFAPELAVVTHGGGKELEEPVVVRPTSETIVNEYFSKWVQSYRDLPLLINQWANVVRWELRPRLFLRTTEFLWQEGHTAHASYEDARVFAARIHREVYARFMADVLAMDVVLGRKTARERFAGALNTLTLEGMMGDGKALQLGTSHELGQNFARAFHTSYLSKDGEQELVWQTSWGSTTRMVGALVMMHGDDNGLRIPPRLAPIQVVVLAIKGDDAVLAKVREIGELLTAAGVRVHVDDRTDTPFGRRAVDWELKGVPVRVEVGPRDLEGGTAMVARRIPGGKEPVRAELLPELLPKVLEEDQALLLRQARERRKARTTDVTTMEEAAEAAAAGGWARIRWADLGPEGEAALAERSVSVRCLVTEDGAVPDADDAPGNVAFVARAY</sequence>
<dbReference type="InterPro" id="IPR045864">
    <property type="entry name" value="aa-tRNA-synth_II/BPL/LPL"/>
</dbReference>
<evidence type="ECO:0000256" key="3">
    <source>
        <dbReference type="ARBA" id="ARBA00022741"/>
    </source>
</evidence>
<evidence type="ECO:0000256" key="2">
    <source>
        <dbReference type="ARBA" id="ARBA00022598"/>
    </source>
</evidence>
<comment type="domain">
    <text evidence="8">Consists of three domains: the N-terminal catalytic domain, the anticodon-binding domain and the C-terminal extension.</text>
</comment>
<accession>A0ABS4MLX9</accession>
<dbReference type="Gene3D" id="3.30.930.10">
    <property type="entry name" value="Bira Bifunctional Protein, Domain 2"/>
    <property type="match status" value="1"/>
</dbReference>
<dbReference type="InterPro" id="IPR033721">
    <property type="entry name" value="ProRS_core_arch_euk"/>
</dbReference>
<evidence type="ECO:0000256" key="7">
    <source>
        <dbReference type="ARBA" id="ARBA00047671"/>
    </source>
</evidence>
<dbReference type="GO" id="GO:0004827">
    <property type="term" value="F:proline-tRNA ligase activity"/>
    <property type="evidence" value="ECO:0007669"/>
    <property type="project" value="UniProtKB-EC"/>
</dbReference>
<evidence type="ECO:0000313" key="11">
    <source>
        <dbReference type="Proteomes" id="UP000756710"/>
    </source>
</evidence>
<dbReference type="Pfam" id="PF00587">
    <property type="entry name" value="tRNA-synt_2b"/>
    <property type="match status" value="1"/>
</dbReference>
<dbReference type="InterPro" id="IPR004499">
    <property type="entry name" value="Pro-tRNA-ligase_IIa_arc-type"/>
</dbReference>
<dbReference type="PRINTS" id="PR01046">
    <property type="entry name" value="TRNASYNTHPRO"/>
</dbReference>
<evidence type="ECO:0000256" key="1">
    <source>
        <dbReference type="ARBA" id="ARBA00022490"/>
    </source>
</evidence>
<dbReference type="InterPro" id="IPR002316">
    <property type="entry name" value="Pro-tRNA-ligase_IIa"/>
</dbReference>
<dbReference type="HAMAP" id="MF_01571">
    <property type="entry name" value="Pro_tRNA_synth_type3"/>
    <property type="match status" value="1"/>
</dbReference>
<keyword evidence="11" id="KW-1185">Reference proteome</keyword>
<comment type="caution">
    <text evidence="10">The sequence shown here is derived from an EMBL/GenBank/DDBJ whole genome shotgun (WGS) entry which is preliminary data.</text>
</comment>
<evidence type="ECO:0000313" key="10">
    <source>
        <dbReference type="EMBL" id="MBP2060727.1"/>
    </source>
</evidence>
<organism evidence="10 11">
    <name type="scientific">Streptomyces iranensis</name>
    <dbReference type="NCBI Taxonomy" id="576784"/>
    <lineage>
        <taxon>Bacteria</taxon>
        <taxon>Bacillati</taxon>
        <taxon>Actinomycetota</taxon>
        <taxon>Actinomycetes</taxon>
        <taxon>Kitasatosporales</taxon>
        <taxon>Streptomycetaceae</taxon>
        <taxon>Streptomyces</taxon>
        <taxon>Streptomyces violaceusniger group</taxon>
    </lineage>
</organism>
<comment type="catalytic activity">
    <reaction evidence="7 8">
        <text>tRNA(Pro) + L-proline + ATP = L-prolyl-tRNA(Pro) + AMP + diphosphate</text>
        <dbReference type="Rhea" id="RHEA:14305"/>
        <dbReference type="Rhea" id="RHEA-COMP:9700"/>
        <dbReference type="Rhea" id="RHEA-COMP:9702"/>
        <dbReference type="ChEBI" id="CHEBI:30616"/>
        <dbReference type="ChEBI" id="CHEBI:33019"/>
        <dbReference type="ChEBI" id="CHEBI:60039"/>
        <dbReference type="ChEBI" id="CHEBI:78442"/>
        <dbReference type="ChEBI" id="CHEBI:78532"/>
        <dbReference type="ChEBI" id="CHEBI:456215"/>
        <dbReference type="EC" id="6.1.1.15"/>
    </reaction>
</comment>
<dbReference type="SUPFAM" id="SSF55681">
    <property type="entry name" value="Class II aaRS and biotin synthetases"/>
    <property type="match status" value="1"/>
</dbReference>
<reference evidence="10 11" key="1">
    <citation type="submission" date="2021-03" db="EMBL/GenBank/DDBJ databases">
        <title>Genomic Encyclopedia of Type Strains, Phase IV (KMG-IV): sequencing the most valuable type-strain genomes for metagenomic binning, comparative biology and taxonomic classification.</title>
        <authorList>
            <person name="Goeker M."/>
        </authorList>
    </citation>
    <scope>NUCLEOTIDE SEQUENCE [LARGE SCALE GENOMIC DNA]</scope>
    <source>
        <strain evidence="10 11">DSM 41954</strain>
    </source>
</reference>
<evidence type="ECO:0000259" key="9">
    <source>
        <dbReference type="PROSITE" id="PS50862"/>
    </source>
</evidence>
<proteinExistence type="inferred from homology"/>
<dbReference type="EMBL" id="JAGGLR010000004">
    <property type="protein sequence ID" value="MBP2060727.1"/>
    <property type="molecule type" value="Genomic_DNA"/>
</dbReference>
<keyword evidence="1 8" id="KW-0963">Cytoplasm</keyword>
<evidence type="ECO:0000256" key="4">
    <source>
        <dbReference type="ARBA" id="ARBA00022840"/>
    </source>
</evidence>
<dbReference type="EC" id="6.1.1.15" evidence="8"/>
<dbReference type="InterPro" id="IPR016061">
    <property type="entry name" value="Pro-tRNA_ligase_II_C"/>
</dbReference>
<comment type="function">
    <text evidence="8">Catalyzes the attachment of proline to tRNA(Pro) in a two-step reaction: proline is first activated by ATP to form Pro-AMP and then transferred to the acceptor end of tRNA(Pro).</text>
</comment>
<gene>
    <name evidence="8" type="primary">proS</name>
    <name evidence="10" type="ORF">J2Z30_001729</name>
</gene>
<evidence type="ECO:0000256" key="8">
    <source>
        <dbReference type="HAMAP-Rule" id="MF_01571"/>
    </source>
</evidence>
<dbReference type="InterPro" id="IPR006195">
    <property type="entry name" value="aa-tRNA-synth_II"/>
</dbReference>
<comment type="subunit">
    <text evidence="8">Homodimer.</text>
</comment>
<dbReference type="InterPro" id="IPR002314">
    <property type="entry name" value="aa-tRNA-synt_IIb"/>
</dbReference>
<dbReference type="Pfam" id="PF03129">
    <property type="entry name" value="HGTP_anticodon"/>
    <property type="match status" value="1"/>
</dbReference>
<dbReference type="Gene3D" id="3.40.50.800">
    <property type="entry name" value="Anticodon-binding domain"/>
    <property type="match status" value="1"/>
</dbReference>
<keyword evidence="5 8" id="KW-0648">Protein biosynthesis</keyword>
<dbReference type="SUPFAM" id="SSF52954">
    <property type="entry name" value="Class II aaRS ABD-related"/>
    <property type="match status" value="1"/>
</dbReference>
<evidence type="ECO:0000256" key="5">
    <source>
        <dbReference type="ARBA" id="ARBA00022917"/>
    </source>
</evidence>
<dbReference type="PROSITE" id="PS50862">
    <property type="entry name" value="AA_TRNA_LIGASE_II"/>
    <property type="match status" value="1"/>
</dbReference>
<keyword evidence="2 8" id="KW-0436">Ligase</keyword>
<protein>
    <recommendedName>
        <fullName evidence="8">Proline--tRNA ligase</fullName>
        <ecNumber evidence="8">6.1.1.15</ecNumber>
    </recommendedName>
    <alternativeName>
        <fullName evidence="8">Prolyl-tRNA synthetase</fullName>
        <shortName evidence="8">ProRS</shortName>
    </alternativeName>
</protein>
<dbReference type="SMART" id="SM00946">
    <property type="entry name" value="ProRS-C_1"/>
    <property type="match status" value="1"/>
</dbReference>
<feature type="domain" description="Aminoacyl-transfer RNA synthetases class-II family profile" evidence="9">
    <location>
        <begin position="34"/>
        <end position="283"/>
    </location>
</feature>
<keyword evidence="4 8" id="KW-0067">ATP-binding</keyword>
<dbReference type="NCBIfam" id="TIGR00408">
    <property type="entry name" value="proS_fam_I"/>
    <property type="match status" value="1"/>
</dbReference>
<evidence type="ECO:0000256" key="6">
    <source>
        <dbReference type="ARBA" id="ARBA00023146"/>
    </source>
</evidence>
<name>A0ABS4MLX9_9ACTN</name>